<accession>A0A916YAT5</accession>
<proteinExistence type="predicted"/>
<gene>
    <name evidence="1" type="ORF">GCM10011343_27360</name>
</gene>
<dbReference type="RefSeq" id="WP_188363171.1">
    <property type="nucleotide sequence ID" value="NZ_BMFG01000016.1"/>
</dbReference>
<comment type="caution">
    <text evidence="1">The sequence shown here is derived from an EMBL/GenBank/DDBJ whole genome shotgun (WGS) entry which is preliminary data.</text>
</comment>
<evidence type="ECO:0000313" key="1">
    <source>
        <dbReference type="EMBL" id="GGD36025.1"/>
    </source>
</evidence>
<reference evidence="1" key="1">
    <citation type="journal article" date="2014" name="Int. J. Syst. Evol. Microbiol.">
        <title>Complete genome sequence of Corynebacterium casei LMG S-19264T (=DSM 44701T), isolated from a smear-ripened cheese.</title>
        <authorList>
            <consortium name="US DOE Joint Genome Institute (JGI-PGF)"/>
            <person name="Walter F."/>
            <person name="Albersmeier A."/>
            <person name="Kalinowski J."/>
            <person name="Ruckert C."/>
        </authorList>
    </citation>
    <scope>NUCLEOTIDE SEQUENCE</scope>
    <source>
        <strain evidence="1">CGMCC 1.12506</strain>
    </source>
</reference>
<sequence>MKLIRFLALSDEEQYDTLFLKGNIVAVKKEQSVIKKLYTLSSFFVEVHFHHETNEIMYKKIFKDGELLDNYLKNIEIK</sequence>
<organism evidence="1 2">
    <name type="scientific">Flavobacterium orientale</name>
    <dbReference type="NCBI Taxonomy" id="1756020"/>
    <lineage>
        <taxon>Bacteria</taxon>
        <taxon>Pseudomonadati</taxon>
        <taxon>Bacteroidota</taxon>
        <taxon>Flavobacteriia</taxon>
        <taxon>Flavobacteriales</taxon>
        <taxon>Flavobacteriaceae</taxon>
        <taxon>Flavobacterium</taxon>
    </lineage>
</organism>
<dbReference type="EMBL" id="BMFG01000016">
    <property type="protein sequence ID" value="GGD36025.1"/>
    <property type="molecule type" value="Genomic_DNA"/>
</dbReference>
<protein>
    <submittedName>
        <fullName evidence="1">Uncharacterized protein</fullName>
    </submittedName>
</protein>
<keyword evidence="2" id="KW-1185">Reference proteome</keyword>
<dbReference type="AlphaFoldDB" id="A0A916YAT5"/>
<reference evidence="1" key="2">
    <citation type="submission" date="2020-09" db="EMBL/GenBank/DDBJ databases">
        <authorList>
            <person name="Sun Q."/>
            <person name="Zhou Y."/>
        </authorList>
    </citation>
    <scope>NUCLEOTIDE SEQUENCE</scope>
    <source>
        <strain evidence="1">CGMCC 1.12506</strain>
    </source>
</reference>
<name>A0A916YAT5_9FLAO</name>
<evidence type="ECO:0000313" key="2">
    <source>
        <dbReference type="Proteomes" id="UP000625735"/>
    </source>
</evidence>
<dbReference type="Proteomes" id="UP000625735">
    <property type="component" value="Unassembled WGS sequence"/>
</dbReference>